<feature type="non-terminal residue" evidence="1">
    <location>
        <position position="73"/>
    </location>
</feature>
<proteinExistence type="predicted"/>
<reference evidence="1" key="1">
    <citation type="journal article" date="2013" name="BMC Genomics">
        <title>Unscrambling butterfly oogenesis.</title>
        <authorList>
            <person name="Carter J.M."/>
            <person name="Baker S.C."/>
            <person name="Pink R."/>
            <person name="Carter D.R."/>
            <person name="Collins A."/>
            <person name="Tomlin J."/>
            <person name="Gibbs M."/>
            <person name="Breuker C.J."/>
        </authorList>
    </citation>
    <scope>NUCLEOTIDE SEQUENCE</scope>
    <source>
        <tissue evidence="1">Ovary</tissue>
    </source>
</reference>
<dbReference type="EMBL" id="GAIX01001959">
    <property type="protein sequence ID" value="JAA90601.1"/>
    <property type="molecule type" value="Transcribed_RNA"/>
</dbReference>
<organism evidence="1">
    <name type="scientific">Pararge aegeria</name>
    <name type="common">speckled wood butterfly</name>
    <dbReference type="NCBI Taxonomy" id="116150"/>
    <lineage>
        <taxon>Eukaryota</taxon>
        <taxon>Metazoa</taxon>
        <taxon>Ecdysozoa</taxon>
        <taxon>Arthropoda</taxon>
        <taxon>Hexapoda</taxon>
        <taxon>Insecta</taxon>
        <taxon>Pterygota</taxon>
        <taxon>Neoptera</taxon>
        <taxon>Endopterygota</taxon>
        <taxon>Lepidoptera</taxon>
        <taxon>Glossata</taxon>
        <taxon>Ditrysia</taxon>
        <taxon>Papilionoidea</taxon>
        <taxon>Nymphalidae</taxon>
        <taxon>Satyrinae</taxon>
        <taxon>Satyrini</taxon>
        <taxon>Parargina</taxon>
        <taxon>Pararge</taxon>
    </lineage>
</organism>
<protein>
    <submittedName>
        <fullName evidence="1">Uncharacterized protein</fullName>
    </submittedName>
</protein>
<feature type="non-terminal residue" evidence="1">
    <location>
        <position position="1"/>
    </location>
</feature>
<sequence>IIHRKEAVSKAYVISNVKILSHYEFIEPSVWQCCNVFIKCTPLQVTFWRVQPLLVRFSFGNAIESVFDQQFPM</sequence>
<evidence type="ECO:0000313" key="1">
    <source>
        <dbReference type="EMBL" id="JAA90601.1"/>
    </source>
</evidence>
<dbReference type="AlphaFoldDB" id="S4PDL0"/>
<name>S4PDL0_9NEOP</name>
<reference evidence="1" key="2">
    <citation type="submission" date="2013-05" db="EMBL/GenBank/DDBJ databases">
        <authorList>
            <person name="Carter J.-M."/>
            <person name="Baker S.C."/>
            <person name="Pink R."/>
            <person name="Carter D.R.F."/>
            <person name="Collins A."/>
            <person name="Tomlin J."/>
            <person name="Gibbs M."/>
            <person name="Breuker C.J."/>
        </authorList>
    </citation>
    <scope>NUCLEOTIDE SEQUENCE</scope>
    <source>
        <tissue evidence="1">Ovary</tissue>
    </source>
</reference>
<accession>S4PDL0</accession>